<sequence>MTERARAHPSGRKAADVVAAALRRRVILGELREGDLLPPDETLLAELRVSKPTLRQAIRILESESLVTVRRGPRGGVRVSVPRVETAAGYVATVLGYRRATTSDLFEAAAALEGPCAAMVARSRTADQLRRLRAAVASEAEAAADAQQLLARENDFHRLLIECTGNGTLMVLCEMVRVVIDEVTARYLAATRPEVHEPMLAVGTRTHGRVVDLIERRDAEAAEALWRRHIRDTAASIGRIGGAERVVDVLG</sequence>
<dbReference type="EMBL" id="AMRA01000095">
    <property type="protein sequence ID" value="EKF22537.1"/>
    <property type="molecule type" value="Genomic_DNA"/>
</dbReference>
<name>K5BDX7_MYCHD</name>
<dbReference type="SMART" id="SM00895">
    <property type="entry name" value="FCD"/>
    <property type="match status" value="1"/>
</dbReference>
<dbReference type="GO" id="GO:0003700">
    <property type="term" value="F:DNA-binding transcription factor activity"/>
    <property type="evidence" value="ECO:0007669"/>
    <property type="project" value="InterPro"/>
</dbReference>
<keyword evidence="5" id="KW-1185">Reference proteome</keyword>
<evidence type="ECO:0000313" key="4">
    <source>
        <dbReference type="EMBL" id="EKF22537.1"/>
    </source>
</evidence>
<dbReference type="RefSeq" id="WP_005629408.1">
    <property type="nucleotide sequence ID" value="NZ_AMRA01000095.1"/>
</dbReference>
<dbReference type="PANTHER" id="PTHR43537">
    <property type="entry name" value="TRANSCRIPTIONAL REGULATOR, GNTR FAMILY"/>
    <property type="match status" value="1"/>
</dbReference>
<dbReference type="Pfam" id="PF00392">
    <property type="entry name" value="GntR"/>
    <property type="match status" value="1"/>
</dbReference>
<gene>
    <name evidence="4" type="ORF">C731_3277</name>
</gene>
<dbReference type="Pfam" id="PF07729">
    <property type="entry name" value="FCD"/>
    <property type="match status" value="1"/>
</dbReference>
<evidence type="ECO:0000256" key="1">
    <source>
        <dbReference type="ARBA" id="ARBA00023015"/>
    </source>
</evidence>
<keyword evidence="1" id="KW-0805">Transcription regulation</keyword>
<dbReference type="SMART" id="SM00345">
    <property type="entry name" value="HTH_GNTR"/>
    <property type="match status" value="1"/>
</dbReference>
<comment type="caution">
    <text evidence="4">The sequence shown here is derived from an EMBL/GenBank/DDBJ whole genome shotgun (WGS) entry which is preliminary data.</text>
</comment>
<evidence type="ECO:0000256" key="2">
    <source>
        <dbReference type="ARBA" id="ARBA00023125"/>
    </source>
</evidence>
<dbReference type="Proteomes" id="UP000006265">
    <property type="component" value="Unassembled WGS sequence"/>
</dbReference>
<dbReference type="Gene3D" id="1.20.120.530">
    <property type="entry name" value="GntR ligand-binding domain-like"/>
    <property type="match status" value="1"/>
</dbReference>
<accession>K5BDX7</accession>
<dbReference type="SUPFAM" id="SSF46785">
    <property type="entry name" value="Winged helix' DNA-binding domain"/>
    <property type="match status" value="1"/>
</dbReference>
<organism evidence="4 5">
    <name type="scientific">Mycolicibacterium hassiacum (strain DSM 44199 / CIP 105218 / JCM 12690 / 3849)</name>
    <name type="common">Mycobacterium hassiacum</name>
    <dbReference type="NCBI Taxonomy" id="1122247"/>
    <lineage>
        <taxon>Bacteria</taxon>
        <taxon>Bacillati</taxon>
        <taxon>Actinomycetota</taxon>
        <taxon>Actinomycetes</taxon>
        <taxon>Mycobacteriales</taxon>
        <taxon>Mycobacteriaceae</taxon>
        <taxon>Mycolicibacterium</taxon>
    </lineage>
</organism>
<dbReference type="PANTHER" id="PTHR43537:SF24">
    <property type="entry name" value="GLUCONATE OPERON TRANSCRIPTIONAL REPRESSOR"/>
    <property type="match status" value="1"/>
</dbReference>
<keyword evidence="3" id="KW-0804">Transcription</keyword>
<dbReference type="PATRIC" id="fig|1122247.3.peg.3143"/>
<dbReference type="InterPro" id="IPR036390">
    <property type="entry name" value="WH_DNA-bd_sf"/>
</dbReference>
<dbReference type="SUPFAM" id="SSF48008">
    <property type="entry name" value="GntR ligand-binding domain-like"/>
    <property type="match status" value="1"/>
</dbReference>
<protein>
    <submittedName>
        <fullName evidence="4">Bacterial regulatory s, gntR family protein</fullName>
    </submittedName>
</protein>
<dbReference type="eggNOG" id="COG2186">
    <property type="taxonomic scope" value="Bacteria"/>
</dbReference>
<dbReference type="AlphaFoldDB" id="K5BDX7"/>
<dbReference type="STRING" id="1122247.GCA_000379865_04317"/>
<dbReference type="InterPro" id="IPR000524">
    <property type="entry name" value="Tscrpt_reg_HTH_GntR"/>
</dbReference>
<keyword evidence="2" id="KW-0238">DNA-binding</keyword>
<dbReference type="PROSITE" id="PS50949">
    <property type="entry name" value="HTH_GNTR"/>
    <property type="match status" value="1"/>
</dbReference>
<reference evidence="4 5" key="1">
    <citation type="journal article" date="2012" name="J. Bacteriol.">
        <title>Genome sequence of Mycobacterium hassiacum DSM 44199, a rare source of heat-stable mycobacterial proteins.</title>
        <authorList>
            <person name="Tiago I."/>
            <person name="Maranha A."/>
            <person name="Mendes V."/>
            <person name="Alarico S."/>
            <person name="Moynihan P.J."/>
            <person name="Clarke A.J."/>
            <person name="Macedo-Ribeiro S."/>
            <person name="Pereira P.J."/>
            <person name="Empadinhas N."/>
        </authorList>
    </citation>
    <scope>NUCLEOTIDE SEQUENCE [LARGE SCALE GENOMIC DNA]</scope>
    <source>
        <strain evidence="5">DSM 44199 / CIP 105218 / JCM 12690 / 3849</strain>
    </source>
</reference>
<evidence type="ECO:0000256" key="3">
    <source>
        <dbReference type="ARBA" id="ARBA00023163"/>
    </source>
</evidence>
<dbReference type="InterPro" id="IPR011711">
    <property type="entry name" value="GntR_C"/>
</dbReference>
<evidence type="ECO:0000313" key="5">
    <source>
        <dbReference type="Proteomes" id="UP000006265"/>
    </source>
</evidence>
<dbReference type="OrthoDB" id="120836at2"/>
<proteinExistence type="predicted"/>
<dbReference type="GO" id="GO:0003677">
    <property type="term" value="F:DNA binding"/>
    <property type="evidence" value="ECO:0007669"/>
    <property type="project" value="UniProtKB-KW"/>
</dbReference>
<dbReference type="InterPro" id="IPR008920">
    <property type="entry name" value="TF_FadR/GntR_C"/>
</dbReference>
<dbReference type="Gene3D" id="1.10.10.10">
    <property type="entry name" value="Winged helix-like DNA-binding domain superfamily/Winged helix DNA-binding domain"/>
    <property type="match status" value="1"/>
</dbReference>
<dbReference type="InterPro" id="IPR036388">
    <property type="entry name" value="WH-like_DNA-bd_sf"/>
</dbReference>